<reference evidence="6 7" key="1">
    <citation type="submission" date="2023-03" db="EMBL/GenBank/DDBJ databases">
        <title>Draft assemblies of triclosan tolerant bacteria isolated from returned activated sludge.</title>
        <authorList>
            <person name="Van Hamelsveld S."/>
        </authorList>
    </citation>
    <scope>NUCLEOTIDE SEQUENCE [LARGE SCALE GENOMIC DNA]</scope>
    <source>
        <strain evidence="6 7">GW210010_S58</strain>
    </source>
</reference>
<keyword evidence="3" id="KW-0804">Transcription</keyword>
<dbReference type="SUPFAM" id="SSF48008">
    <property type="entry name" value="GntR ligand-binding domain-like"/>
    <property type="match status" value="1"/>
</dbReference>
<accession>A0ABT6B3F3</accession>
<dbReference type="InterPro" id="IPR008920">
    <property type="entry name" value="TF_FadR/GntR_C"/>
</dbReference>
<protein>
    <submittedName>
        <fullName evidence="6">GntR family transcriptional regulator</fullName>
    </submittedName>
</protein>
<evidence type="ECO:0000256" key="1">
    <source>
        <dbReference type="ARBA" id="ARBA00023015"/>
    </source>
</evidence>
<organism evidence="6 7">
    <name type="scientific">Cupriavidus basilensis</name>
    <dbReference type="NCBI Taxonomy" id="68895"/>
    <lineage>
        <taxon>Bacteria</taxon>
        <taxon>Pseudomonadati</taxon>
        <taxon>Pseudomonadota</taxon>
        <taxon>Betaproteobacteria</taxon>
        <taxon>Burkholderiales</taxon>
        <taxon>Burkholderiaceae</taxon>
        <taxon>Cupriavidus</taxon>
    </lineage>
</organism>
<dbReference type="RefSeq" id="WP_276269107.1">
    <property type="nucleotide sequence ID" value="NZ_JARJLM010000676.1"/>
</dbReference>
<dbReference type="PRINTS" id="PR00035">
    <property type="entry name" value="HTHGNTR"/>
</dbReference>
<dbReference type="PANTHER" id="PTHR43537">
    <property type="entry name" value="TRANSCRIPTIONAL REGULATOR, GNTR FAMILY"/>
    <property type="match status" value="1"/>
</dbReference>
<dbReference type="SMART" id="SM00345">
    <property type="entry name" value="HTH_GNTR"/>
    <property type="match status" value="1"/>
</dbReference>
<comment type="caution">
    <text evidence="6">The sequence shown here is derived from an EMBL/GenBank/DDBJ whole genome shotgun (WGS) entry which is preliminary data.</text>
</comment>
<evidence type="ECO:0000256" key="2">
    <source>
        <dbReference type="ARBA" id="ARBA00023125"/>
    </source>
</evidence>
<evidence type="ECO:0000256" key="4">
    <source>
        <dbReference type="SAM" id="MobiDB-lite"/>
    </source>
</evidence>
<dbReference type="Gene3D" id="1.10.10.10">
    <property type="entry name" value="Winged helix-like DNA-binding domain superfamily/Winged helix DNA-binding domain"/>
    <property type="match status" value="1"/>
</dbReference>
<dbReference type="InterPro" id="IPR011711">
    <property type="entry name" value="GntR_C"/>
</dbReference>
<evidence type="ECO:0000313" key="7">
    <source>
        <dbReference type="Proteomes" id="UP001216674"/>
    </source>
</evidence>
<dbReference type="Pfam" id="PF07729">
    <property type="entry name" value="FCD"/>
    <property type="match status" value="1"/>
</dbReference>
<dbReference type="InterPro" id="IPR036388">
    <property type="entry name" value="WH-like_DNA-bd_sf"/>
</dbReference>
<proteinExistence type="predicted"/>
<dbReference type="PROSITE" id="PS50949">
    <property type="entry name" value="HTH_GNTR"/>
    <property type="match status" value="1"/>
</dbReference>
<keyword evidence="7" id="KW-1185">Reference proteome</keyword>
<dbReference type="EMBL" id="JARJLM010000676">
    <property type="protein sequence ID" value="MDF3839386.1"/>
    <property type="molecule type" value="Genomic_DNA"/>
</dbReference>
<gene>
    <name evidence="6" type="ORF">P3W85_41580</name>
</gene>
<feature type="domain" description="HTH gntR-type" evidence="5">
    <location>
        <begin position="26"/>
        <end position="93"/>
    </location>
</feature>
<sequence length="257" mass="27084">MSDATGTEHALPGSDSPGASLGAQHSPLFALVTDTLRERILGGQYKQGDRLVENKLSTELGVSRIPVREALRALAAEGLVRIEPRRGASVATLSPNIAKEMVEVRATLEGLNAKLAAQRRDPALVAELNEVLRQGTEAAASGRSDRFIELNSRFHEVLGNIAANSVLQDMVRTLRERTGLLFAPANVTRARQNWEEHAQILQAVIAGDADLAALLATRHVYSAAKAAEEMAAGEASAVKGDGPGDAAKRGNSAVSAG</sequence>
<name>A0ABT6B3F3_9BURK</name>
<dbReference type="SMART" id="SM00895">
    <property type="entry name" value="FCD"/>
    <property type="match status" value="1"/>
</dbReference>
<evidence type="ECO:0000259" key="5">
    <source>
        <dbReference type="PROSITE" id="PS50949"/>
    </source>
</evidence>
<keyword evidence="1" id="KW-0805">Transcription regulation</keyword>
<dbReference type="InterPro" id="IPR036390">
    <property type="entry name" value="WH_DNA-bd_sf"/>
</dbReference>
<dbReference type="Gene3D" id="1.20.120.530">
    <property type="entry name" value="GntR ligand-binding domain-like"/>
    <property type="match status" value="1"/>
</dbReference>
<dbReference type="SUPFAM" id="SSF46785">
    <property type="entry name" value="Winged helix' DNA-binding domain"/>
    <property type="match status" value="1"/>
</dbReference>
<dbReference type="PANTHER" id="PTHR43537:SF24">
    <property type="entry name" value="GLUCONATE OPERON TRANSCRIPTIONAL REPRESSOR"/>
    <property type="match status" value="1"/>
</dbReference>
<keyword evidence="2" id="KW-0238">DNA-binding</keyword>
<feature type="region of interest" description="Disordered" evidence="4">
    <location>
        <begin position="232"/>
        <end position="257"/>
    </location>
</feature>
<dbReference type="CDD" id="cd07377">
    <property type="entry name" value="WHTH_GntR"/>
    <property type="match status" value="1"/>
</dbReference>
<dbReference type="Proteomes" id="UP001216674">
    <property type="component" value="Unassembled WGS sequence"/>
</dbReference>
<evidence type="ECO:0000313" key="6">
    <source>
        <dbReference type="EMBL" id="MDF3839386.1"/>
    </source>
</evidence>
<evidence type="ECO:0000256" key="3">
    <source>
        <dbReference type="ARBA" id="ARBA00023163"/>
    </source>
</evidence>
<dbReference type="InterPro" id="IPR000524">
    <property type="entry name" value="Tscrpt_reg_HTH_GntR"/>
</dbReference>
<dbReference type="Pfam" id="PF00392">
    <property type="entry name" value="GntR"/>
    <property type="match status" value="1"/>
</dbReference>